<protein>
    <recommendedName>
        <fullName evidence="1">site-specific DNA-methyltransferase (adenine-specific)</fullName>
        <ecNumber evidence="1">2.1.1.72</ecNumber>
    </recommendedName>
</protein>
<evidence type="ECO:0000256" key="3">
    <source>
        <dbReference type="ARBA" id="ARBA00022679"/>
    </source>
</evidence>
<dbReference type="PATRIC" id="fig|1454001.3.peg.3476"/>
<dbReference type="EMBL" id="JFAX01000027">
    <property type="protein sequence ID" value="EXI65166.1"/>
    <property type="molecule type" value="Genomic_DNA"/>
</dbReference>
<evidence type="ECO:0000256" key="1">
    <source>
        <dbReference type="ARBA" id="ARBA00011900"/>
    </source>
</evidence>
<dbReference type="InterPro" id="IPR029063">
    <property type="entry name" value="SAM-dependent_MTases_sf"/>
</dbReference>
<evidence type="ECO:0000313" key="9">
    <source>
        <dbReference type="Proteomes" id="UP000020218"/>
    </source>
</evidence>
<dbReference type="AlphaFoldDB" id="A0A011MRE6"/>
<dbReference type="Proteomes" id="UP000020218">
    <property type="component" value="Unassembled WGS sequence"/>
</dbReference>
<keyword evidence="3" id="KW-0808">Transferase</keyword>
<accession>A0A011MRE6</accession>
<dbReference type="GO" id="GO:0006304">
    <property type="term" value="P:DNA modification"/>
    <property type="evidence" value="ECO:0007669"/>
    <property type="project" value="InterPro"/>
</dbReference>
<dbReference type="Pfam" id="PF07669">
    <property type="entry name" value="Eco57I"/>
    <property type="match status" value="1"/>
</dbReference>
<gene>
    <name evidence="8" type="ORF">AW08_03438</name>
</gene>
<dbReference type="InterPro" id="IPR054277">
    <property type="entry name" value="DUF7008"/>
</dbReference>
<evidence type="ECO:0000256" key="4">
    <source>
        <dbReference type="ARBA" id="ARBA00022691"/>
    </source>
</evidence>
<name>A0A011MRE6_9PROT</name>
<comment type="caution">
    <text evidence="8">The sequence shown here is derived from an EMBL/GenBank/DDBJ whole genome shotgun (WGS) entry which is preliminary data.</text>
</comment>
<dbReference type="InterPro" id="IPR050953">
    <property type="entry name" value="N4_N6_ade-DNA_methylase"/>
</dbReference>
<evidence type="ECO:0000259" key="7">
    <source>
        <dbReference type="Pfam" id="PF22654"/>
    </source>
</evidence>
<dbReference type="STRING" id="1454001.AW08_03438"/>
<dbReference type="Pfam" id="PF22654">
    <property type="entry name" value="DUF7008"/>
    <property type="match status" value="1"/>
</dbReference>
<dbReference type="InterPro" id="IPR011639">
    <property type="entry name" value="MethylTrfase_TaqI-like_dom"/>
</dbReference>
<dbReference type="PROSITE" id="PS00092">
    <property type="entry name" value="N6_MTASE"/>
    <property type="match status" value="1"/>
</dbReference>
<dbReference type="EC" id="2.1.1.72" evidence="1"/>
<dbReference type="InterPro" id="IPR002052">
    <property type="entry name" value="DNA_methylase_N6_adenine_CS"/>
</dbReference>
<dbReference type="GO" id="GO:0032259">
    <property type="term" value="P:methylation"/>
    <property type="evidence" value="ECO:0007669"/>
    <property type="project" value="UniProtKB-KW"/>
</dbReference>
<dbReference type="GO" id="GO:0003676">
    <property type="term" value="F:nucleic acid binding"/>
    <property type="evidence" value="ECO:0007669"/>
    <property type="project" value="InterPro"/>
</dbReference>
<keyword evidence="2" id="KW-0489">Methyltransferase</keyword>
<feature type="domain" description="Type II methyltransferase M.TaqI-like" evidence="6">
    <location>
        <begin position="273"/>
        <end position="457"/>
    </location>
</feature>
<keyword evidence="9" id="KW-1185">Reference proteome</keyword>
<evidence type="ECO:0000256" key="2">
    <source>
        <dbReference type="ARBA" id="ARBA00022603"/>
    </source>
</evidence>
<dbReference type="PANTHER" id="PTHR33841:SF1">
    <property type="entry name" value="DNA METHYLTRANSFERASE A"/>
    <property type="match status" value="1"/>
</dbReference>
<proteinExistence type="predicted"/>
<keyword evidence="4" id="KW-0949">S-adenosyl-L-methionine</keyword>
<reference evidence="8" key="1">
    <citation type="submission" date="2014-02" db="EMBL/GenBank/DDBJ databases">
        <title>Expanding our view of genomic diversity in Candidatus Accumulibacter clades.</title>
        <authorList>
            <person name="Skennerton C.T."/>
            <person name="Barr J.J."/>
            <person name="Slater F.R."/>
            <person name="Bond P.L."/>
            <person name="Tyson G.W."/>
        </authorList>
    </citation>
    <scope>NUCLEOTIDE SEQUENCE [LARGE SCALE GENOMIC DNA]</scope>
</reference>
<dbReference type="PANTHER" id="PTHR33841">
    <property type="entry name" value="DNA METHYLTRANSFERASE YEEA-RELATED"/>
    <property type="match status" value="1"/>
</dbReference>
<organism evidence="8 9">
    <name type="scientific">Candidatus Accumulibacter adjunctus</name>
    <dbReference type="NCBI Taxonomy" id="1454001"/>
    <lineage>
        <taxon>Bacteria</taxon>
        <taxon>Pseudomonadati</taxon>
        <taxon>Pseudomonadota</taxon>
        <taxon>Betaproteobacteria</taxon>
        <taxon>Candidatus Accumulibacter</taxon>
    </lineage>
</organism>
<evidence type="ECO:0000256" key="5">
    <source>
        <dbReference type="ARBA" id="ARBA00047942"/>
    </source>
</evidence>
<dbReference type="Gene3D" id="3.40.50.150">
    <property type="entry name" value="Vaccinia Virus protein VP39"/>
    <property type="match status" value="1"/>
</dbReference>
<comment type="catalytic activity">
    <reaction evidence="5">
        <text>a 2'-deoxyadenosine in DNA + S-adenosyl-L-methionine = an N(6)-methyl-2'-deoxyadenosine in DNA + S-adenosyl-L-homocysteine + H(+)</text>
        <dbReference type="Rhea" id="RHEA:15197"/>
        <dbReference type="Rhea" id="RHEA-COMP:12418"/>
        <dbReference type="Rhea" id="RHEA-COMP:12419"/>
        <dbReference type="ChEBI" id="CHEBI:15378"/>
        <dbReference type="ChEBI" id="CHEBI:57856"/>
        <dbReference type="ChEBI" id="CHEBI:59789"/>
        <dbReference type="ChEBI" id="CHEBI:90615"/>
        <dbReference type="ChEBI" id="CHEBI:90616"/>
        <dbReference type="EC" id="2.1.1.72"/>
    </reaction>
</comment>
<evidence type="ECO:0000313" key="8">
    <source>
        <dbReference type="EMBL" id="EXI65166.1"/>
    </source>
</evidence>
<dbReference type="NCBIfam" id="NF033451">
    <property type="entry name" value="BREX_2_MTaseX"/>
    <property type="match status" value="1"/>
</dbReference>
<dbReference type="SUPFAM" id="SSF53335">
    <property type="entry name" value="S-adenosyl-L-methionine-dependent methyltransferases"/>
    <property type="match status" value="1"/>
</dbReference>
<sequence>MINAAALLRDLKRLTTTIESDLREQLATTPELAASLDHEWHAARNAGRMAATLHDFREEAITQAAVHWLLMGVFIRFLEDNDLIDRPWLSAASPARRALAQDRHESYFRAHPGDSDFEYLLAAYRDVGRLPGLGPLFDERHNPLFRLTVSGDGAMAIVGFWQKIDPDTGTLRHDFTDPEWRTRFLGDLYQDLSEAAQKKFALLQTPEFVEEFILERTLNPAIAEFGYREVRLIDPTCGSGHFLLGGFARLLECWQKNEPGRNGRDAVQQALNGVYGVDLNPFAVAISRFRLLIAALKACGETSLSEAPNFRFNLAAGDSLLHGPELGRHQDRSLFSQAETHRGTALEHAFASEDLADLNRILGQTYHAVVGNPPYITVKDAALNAAYRARYLTCHMKYSLGVPFTERFFELAIPGGEREPAGYVGMITTNSFMKREFGEKLIEDFLPRIDLSHLIDTSGAYIPDHGTPTVILFGRDRPPATSLVRTVMGIKGEPSTPADPAQGLVWRAIVEQVDVVGSESAFVSVADTPRSTFAKHPWSIGGGGVTDVLELINVAAKKTLGELTTAIGRITHTGEDNVFFLTKDGISRMNWHDHAVPLIEGEGVRDFHIENQLWTLFPYDKVSAELKTTLPASLWQHFWLFRHVMKQRKDFGNFIEDRGLQWHEHSMFFPERYKVPFGITFGEVATHNHFVLDRGGKVFKQTAPVIKLPAGASEDEHLGLLGLLNSSVACFWLKQVCHNKGSTVDQHGARQRTSPFEDFYAFNATKIAQFPMVEPPPLDLAETLDHLAQALAATSPAALVHRALPLRATLDAARAATESLRRQMIATQEELDWRCYQLYGLTQSELTHPQPPEIALGERAFEIVLARRMAAGQAETTWFARHGSTPIAELPAHWPADYRRVVEARIALIGSDKFIGLIERPEYKRRWASTAWNEQEQAALKGWLLDRLESTLQAAAADTPSLTTTNKLADRLRSDADFMQVAELYAGRSDFDVALLVAKLVAGEAVPVLPVLRYSEAGLRKRAEWERTWDLQRREDAVDAETADESERRRRKTAAIGDIPVPPKYKPSDFQKTDYWRLRGGLDVPKERFVSFPHCSRDADGSLVIAWAGLNPLQLGTAIATCYLDMKDNEGWDAERLKPLLAAIAELVPWIKQWHNDPDAEHDTRMGDYLDGFVDEEARGLGLTREAVTSWQPPASTVRRGRRRAAVEA</sequence>
<dbReference type="GO" id="GO:0009007">
    <property type="term" value="F:site-specific DNA-methyltransferase (adenine-specific) activity"/>
    <property type="evidence" value="ECO:0007669"/>
    <property type="project" value="UniProtKB-EC"/>
</dbReference>
<feature type="domain" description="DUF7008" evidence="7">
    <location>
        <begin position="824"/>
        <end position="1203"/>
    </location>
</feature>
<evidence type="ECO:0000259" key="6">
    <source>
        <dbReference type="Pfam" id="PF07669"/>
    </source>
</evidence>